<dbReference type="Proteomes" id="UP000038011">
    <property type="component" value="Unassembled WGS sequence"/>
</dbReference>
<dbReference type="GO" id="GO:0040029">
    <property type="term" value="P:epigenetic regulation of gene expression"/>
    <property type="evidence" value="ECO:0007669"/>
    <property type="project" value="TreeGrafter"/>
</dbReference>
<dbReference type="GO" id="GO:0004407">
    <property type="term" value="F:histone deacetylase activity"/>
    <property type="evidence" value="ECO:0007669"/>
    <property type="project" value="InterPro"/>
</dbReference>
<keyword evidence="2" id="KW-0378">Hydrolase</keyword>
<organism evidence="4 5">
    <name type="scientific">Ahrensia marina</name>
    <dbReference type="NCBI Taxonomy" id="1514904"/>
    <lineage>
        <taxon>Bacteria</taxon>
        <taxon>Pseudomonadati</taxon>
        <taxon>Pseudomonadota</taxon>
        <taxon>Alphaproteobacteria</taxon>
        <taxon>Hyphomicrobiales</taxon>
        <taxon>Ahrensiaceae</taxon>
        <taxon>Ahrensia</taxon>
    </lineage>
</organism>
<feature type="domain" description="Histone deacetylase" evidence="3">
    <location>
        <begin position="19"/>
        <end position="284"/>
    </location>
</feature>
<dbReference type="InterPro" id="IPR000286">
    <property type="entry name" value="HDACs"/>
</dbReference>
<evidence type="ECO:0000313" key="5">
    <source>
        <dbReference type="Proteomes" id="UP000038011"/>
    </source>
</evidence>
<dbReference type="STRING" id="1514904.SU32_01650"/>
<evidence type="ECO:0000259" key="3">
    <source>
        <dbReference type="Pfam" id="PF00850"/>
    </source>
</evidence>
<proteinExistence type="inferred from homology"/>
<dbReference type="EMBL" id="JXMU01000002">
    <property type="protein sequence ID" value="KPB02692.1"/>
    <property type="molecule type" value="Genomic_DNA"/>
</dbReference>
<dbReference type="PANTHER" id="PTHR10625">
    <property type="entry name" value="HISTONE DEACETYLASE HDAC1-RELATED"/>
    <property type="match status" value="1"/>
</dbReference>
<keyword evidence="5" id="KW-1185">Reference proteome</keyword>
<dbReference type="Pfam" id="PF00850">
    <property type="entry name" value="Hist_deacetyl"/>
    <property type="match status" value="1"/>
</dbReference>
<dbReference type="CDD" id="cd09993">
    <property type="entry name" value="HDAC_classIV"/>
    <property type="match status" value="1"/>
</dbReference>
<dbReference type="AlphaFoldDB" id="A0A0N0E8S9"/>
<name>A0A0N0E8S9_9HYPH</name>
<dbReference type="PRINTS" id="PR01270">
    <property type="entry name" value="HDASUPER"/>
</dbReference>
<dbReference type="Gene3D" id="3.40.800.20">
    <property type="entry name" value="Histone deacetylase domain"/>
    <property type="match status" value="1"/>
</dbReference>
<comment type="caution">
    <text evidence="4">The sequence shown here is derived from an EMBL/GenBank/DDBJ whole genome shotgun (WGS) entry which is preliminary data.</text>
</comment>
<evidence type="ECO:0000256" key="2">
    <source>
        <dbReference type="ARBA" id="ARBA00022801"/>
    </source>
</evidence>
<comment type="similarity">
    <text evidence="1">Belongs to the histone deacetylase family.</text>
</comment>
<evidence type="ECO:0000313" key="4">
    <source>
        <dbReference type="EMBL" id="KPB02692.1"/>
    </source>
</evidence>
<gene>
    <name evidence="4" type="ORF">SU32_01650</name>
</gene>
<dbReference type="PANTHER" id="PTHR10625:SF19">
    <property type="entry name" value="HISTONE DEACETYLASE 12"/>
    <property type="match status" value="1"/>
</dbReference>
<dbReference type="GO" id="GO:0016787">
    <property type="term" value="F:hydrolase activity"/>
    <property type="evidence" value="ECO:0007669"/>
    <property type="project" value="UniProtKB-KW"/>
</dbReference>
<accession>A0A0N0E8S9</accession>
<evidence type="ECO:0000256" key="1">
    <source>
        <dbReference type="ARBA" id="ARBA00005947"/>
    </source>
</evidence>
<reference evidence="4 5" key="1">
    <citation type="submission" date="2015-01" db="EMBL/GenBank/DDBJ databases">
        <title>Ahrensia donghaiensis sp. nov., a novel dimethylsulphoniopropionate-cleavage bacterium isolated from seawater and emended descriptions of the genus Ahrensia and Ahrensia kielensis.</title>
        <authorList>
            <person name="Liu J."/>
        </authorList>
    </citation>
    <scope>NUCLEOTIDE SEQUENCE [LARGE SCALE GENOMIC DNA]</scope>
    <source>
        <strain evidence="4 5">LZD062</strain>
    </source>
</reference>
<dbReference type="InterPro" id="IPR044150">
    <property type="entry name" value="HDAC_classIV"/>
</dbReference>
<dbReference type="InterPro" id="IPR023696">
    <property type="entry name" value="Ureohydrolase_dom_sf"/>
</dbReference>
<dbReference type="InterPro" id="IPR023801">
    <property type="entry name" value="His_deacetylse_dom"/>
</dbReference>
<protein>
    <submittedName>
        <fullName evidence="4">Histone deacetylase</fullName>
    </submittedName>
</protein>
<dbReference type="PATRIC" id="fig|1514904.3.peg.1527"/>
<dbReference type="InterPro" id="IPR037138">
    <property type="entry name" value="His_deacetylse_dom_sf"/>
</dbReference>
<sequence>MVLPIVHSPAYDAQFPSGHRFPMSKYRLLADVIVGDGLATRDSFHVPSPAPANWVKLAHNADYVDQVYAFDVPQKIQKLVGFEMTEKAIIRTQCATTGTVMAARLALETGIACNTAGGSHHANSLHGAGFCTFNDVAVATRLLISSGEISNALVFDTDVHQGDGTAEIFQNDDRVFTVSLHADNNYPHPKQVSDLDVPLPDGMEDHAYLKTITLTLESLRDQIHPDIVFFNAGVDVHKDDRLGRLALTDYGIEQRERLVISHFRSRGIPVCGVIGGGYSKDIEALSKRHAILHRVAAEFAY</sequence>
<dbReference type="SUPFAM" id="SSF52768">
    <property type="entry name" value="Arginase/deacetylase"/>
    <property type="match status" value="1"/>
</dbReference>